<sequence>MLDSRPAGGTALVVLAPKLGSGSVCFQSPPGAAGEGPVRCQGKVTVKYDLEELRKRLNLEEWILEQLPGLYNYQEGEILELEIAVDELLDVETDETQLPGSRSCWWTVTNPLRPPSLACWTRSRTCRSRAHPGRKEGSPTQVNSGSTGQPLPPDLIATAILGGPAARPGATSGAPRASGPEVSSQTLKKKR</sequence>
<dbReference type="GO" id="GO:0004865">
    <property type="term" value="F:protein serine/threonine phosphatase inhibitor activity"/>
    <property type="evidence" value="ECO:0007669"/>
    <property type="project" value="TreeGrafter"/>
</dbReference>
<dbReference type="GO" id="GO:0045087">
    <property type="term" value="P:innate immune response"/>
    <property type="evidence" value="ECO:0007669"/>
    <property type="project" value="TreeGrafter"/>
</dbReference>
<evidence type="ECO:0000256" key="5">
    <source>
        <dbReference type="SAM" id="MobiDB-lite"/>
    </source>
</evidence>
<feature type="region of interest" description="Disordered" evidence="5">
    <location>
        <begin position="128"/>
        <end position="191"/>
    </location>
</feature>
<evidence type="ECO:0000313" key="6">
    <source>
        <dbReference type="EMBL" id="KAB0404042.1"/>
    </source>
</evidence>
<protein>
    <recommendedName>
        <fullName evidence="4">Protein phosphatase 1 regulatory subunit 14</fullName>
    </recommendedName>
</protein>
<dbReference type="PANTHER" id="PTHR16188:SF5">
    <property type="entry name" value="PROTEIN PHOSPHATASE 1 REGULATORY SUBUNIT 14B"/>
    <property type="match status" value="1"/>
</dbReference>
<evidence type="ECO:0000256" key="3">
    <source>
        <dbReference type="ARBA" id="ARBA00023272"/>
    </source>
</evidence>
<comment type="function">
    <text evidence="4">Inhibitor of PPP1CA.</text>
</comment>
<dbReference type="GO" id="GO:0005737">
    <property type="term" value="C:cytoplasm"/>
    <property type="evidence" value="ECO:0007669"/>
    <property type="project" value="InterPro"/>
</dbReference>
<organism evidence="6 7">
    <name type="scientific">Balaenoptera physalus</name>
    <name type="common">Fin whale</name>
    <name type="synonym">Balaena physalus</name>
    <dbReference type="NCBI Taxonomy" id="9770"/>
    <lineage>
        <taxon>Eukaryota</taxon>
        <taxon>Metazoa</taxon>
        <taxon>Chordata</taxon>
        <taxon>Craniata</taxon>
        <taxon>Vertebrata</taxon>
        <taxon>Euteleostomi</taxon>
        <taxon>Mammalia</taxon>
        <taxon>Eutheria</taxon>
        <taxon>Laurasiatheria</taxon>
        <taxon>Artiodactyla</taxon>
        <taxon>Whippomorpha</taxon>
        <taxon>Cetacea</taxon>
        <taxon>Mysticeti</taxon>
        <taxon>Balaenopteridae</taxon>
        <taxon>Balaenoptera</taxon>
    </lineage>
</organism>
<proteinExistence type="inferred from homology"/>
<reference evidence="6 7" key="1">
    <citation type="journal article" date="2019" name="PLoS ONE">
        <title>Genomic analyses reveal an absence of contemporary introgressive admixture between fin whales and blue whales, despite known hybrids.</title>
        <authorList>
            <person name="Westbury M.V."/>
            <person name="Petersen B."/>
            <person name="Lorenzen E.D."/>
        </authorList>
    </citation>
    <scope>NUCLEOTIDE SEQUENCE [LARGE SCALE GENOMIC DNA]</scope>
    <source>
        <strain evidence="6">FinWhale-01</strain>
    </source>
</reference>
<comment type="similarity">
    <text evidence="1 4">Belongs to the PP1 inhibitor family.</text>
</comment>
<dbReference type="GO" id="GO:0016020">
    <property type="term" value="C:membrane"/>
    <property type="evidence" value="ECO:0007669"/>
    <property type="project" value="UniProtKB-SubCell"/>
</dbReference>
<keyword evidence="7" id="KW-1185">Reference proteome</keyword>
<dbReference type="SUPFAM" id="SSF81790">
    <property type="entry name" value="Myosin phosphatase inhibitor 17kDa protein, CPI-17"/>
    <property type="match status" value="1"/>
</dbReference>
<dbReference type="PANTHER" id="PTHR16188">
    <property type="entry name" value="PROTEIN PHOSPHATASE 1 INHIBITOR POTENTIATED BY PROTEIN KINASE C"/>
    <property type="match status" value="1"/>
</dbReference>
<dbReference type="OrthoDB" id="10471204at2759"/>
<accession>A0A6A1Q6L3</accession>
<name>A0A6A1Q6L3_BALPH</name>
<keyword evidence="2 4" id="KW-0597">Phosphoprotein</keyword>
<dbReference type="AlphaFoldDB" id="A0A6A1Q6L3"/>
<feature type="compositionally biased region" description="Polar residues" evidence="5">
    <location>
        <begin position="181"/>
        <end position="191"/>
    </location>
</feature>
<dbReference type="EMBL" id="SGJD01000668">
    <property type="protein sequence ID" value="KAB0404042.1"/>
    <property type="molecule type" value="Genomic_DNA"/>
</dbReference>
<dbReference type="InterPro" id="IPR036658">
    <property type="entry name" value="CPI-17_sf"/>
</dbReference>
<gene>
    <name evidence="6" type="ORF">E2I00_001331</name>
</gene>
<evidence type="ECO:0000256" key="2">
    <source>
        <dbReference type="ARBA" id="ARBA00022553"/>
    </source>
</evidence>
<keyword evidence="4" id="KW-0472">Membrane</keyword>
<evidence type="ECO:0000313" key="7">
    <source>
        <dbReference type="Proteomes" id="UP000437017"/>
    </source>
</evidence>
<dbReference type="Gene3D" id="1.10.150.220">
    <property type="entry name" value="CPI-17"/>
    <property type="match status" value="1"/>
</dbReference>
<keyword evidence="3 4" id="KW-0650">Protein phosphatase inhibitor</keyword>
<evidence type="ECO:0000256" key="1">
    <source>
        <dbReference type="ARBA" id="ARBA00005483"/>
    </source>
</evidence>
<dbReference type="Pfam" id="PF05361">
    <property type="entry name" value="PP1_inhibitor"/>
    <property type="match status" value="1"/>
</dbReference>
<feature type="compositionally biased region" description="Polar residues" evidence="5">
    <location>
        <begin position="138"/>
        <end position="149"/>
    </location>
</feature>
<dbReference type="InterPro" id="IPR008025">
    <property type="entry name" value="CPI-17"/>
</dbReference>
<evidence type="ECO:0000256" key="4">
    <source>
        <dbReference type="RuleBase" id="RU369059"/>
    </source>
</evidence>
<comment type="subcellular location">
    <subcellularLocation>
        <location evidence="4">Membrane</location>
        <topology evidence="4">Peripheral membrane protein</topology>
    </subcellularLocation>
</comment>
<dbReference type="Proteomes" id="UP000437017">
    <property type="component" value="Unassembled WGS sequence"/>
</dbReference>
<comment type="caution">
    <text evidence="6">The sequence shown here is derived from an EMBL/GenBank/DDBJ whole genome shotgun (WGS) entry which is preliminary data.</text>
</comment>